<feature type="region of interest" description="Disordered" evidence="3">
    <location>
        <begin position="241"/>
        <end position="262"/>
    </location>
</feature>
<dbReference type="PANTHER" id="PTHR45809:SF3">
    <property type="entry name" value="VIRAL IAP-ASSOCIATED FACTOR HOMOLOG"/>
    <property type="match status" value="1"/>
</dbReference>
<evidence type="ECO:0000313" key="6">
    <source>
        <dbReference type="Proteomes" id="UP000290582"/>
    </source>
</evidence>
<dbReference type="Pfam" id="PF02114">
    <property type="entry name" value="Phosducin"/>
    <property type="match status" value="1"/>
</dbReference>
<sequence length="309" mass="36424">MSTTNPTIETTEWDDLQRKFGNLPPLEKEIKEEEIYLKTIDRIENENIFENKNLEELKILEEEHQDDEYLKIINKYKMDRINEINKNRLLDRYGDVYEISKETFITEINEASKHNPFSNINNSEEINEVKEKKKNGTYVVLHLYSDNVIACKILNKILKEIAIKHKYIKFTKGVYNKIIENYPENKLPTILIYYNGTCMHQICNLINNINGGLNNLNLKSFENFLKKYNILKQQKCANITNSSSNENTDSSDSDTEKRKKNIRTQKQYMSFNLFSNRNEEYDSSSNESEMKSKGYSSSLMDRKISLSRL</sequence>
<dbReference type="GeneID" id="19959857"/>
<feature type="region of interest" description="Disordered" evidence="3">
    <location>
        <begin position="279"/>
        <end position="309"/>
    </location>
</feature>
<dbReference type="InterPro" id="IPR051498">
    <property type="entry name" value="Phosducin-like_chap/apop_reg"/>
</dbReference>
<dbReference type="PANTHER" id="PTHR45809">
    <property type="entry name" value="VIRAL IAP-ASSOCIATED FACTOR HOMOLOG"/>
    <property type="match status" value="1"/>
</dbReference>
<feature type="compositionally biased region" description="Low complexity" evidence="3">
    <location>
        <begin position="241"/>
        <end position="250"/>
    </location>
</feature>
<dbReference type="VEuPathDB" id="PlasmoDB:PVVCY_1203210"/>
<reference evidence="5 6" key="1">
    <citation type="submission" date="2019-01" db="EMBL/GenBank/DDBJ databases">
        <authorList>
            <person name="Ramaprasad A."/>
        </authorList>
    </citation>
    <scope>NUCLEOTIDE SEQUENCE [LARGE SCALE GENOMIC DNA]</scope>
</reference>
<feature type="domain" description="Phosducin" evidence="4">
    <location>
        <begin position="118"/>
        <end position="256"/>
    </location>
</feature>
<comment type="similarity">
    <text evidence="1">Belongs to the phosducin family.</text>
</comment>
<dbReference type="Proteomes" id="UP000290582">
    <property type="component" value="Chromosome PVVCY_12"/>
</dbReference>
<dbReference type="AlphaFoldDB" id="A0A449BX22"/>
<dbReference type="GO" id="GO:0005737">
    <property type="term" value="C:cytoplasm"/>
    <property type="evidence" value="ECO:0007669"/>
    <property type="project" value="TreeGrafter"/>
</dbReference>
<dbReference type="Gene3D" id="3.40.30.10">
    <property type="entry name" value="Glutaredoxin"/>
    <property type="match status" value="1"/>
</dbReference>
<evidence type="ECO:0000259" key="4">
    <source>
        <dbReference type="Pfam" id="PF02114"/>
    </source>
</evidence>
<dbReference type="SUPFAM" id="SSF52833">
    <property type="entry name" value="Thioredoxin-like"/>
    <property type="match status" value="1"/>
</dbReference>
<keyword evidence="2" id="KW-0175">Coiled coil</keyword>
<gene>
    <name evidence="5" type="ORF">PVVCY_1203210</name>
</gene>
<feature type="compositionally biased region" description="Basic and acidic residues" evidence="3">
    <location>
        <begin position="300"/>
        <end position="309"/>
    </location>
</feature>
<dbReference type="KEGG" id="pvv:PVVCY_1203210"/>
<feature type="coiled-coil region" evidence="2">
    <location>
        <begin position="26"/>
        <end position="60"/>
    </location>
</feature>
<proteinExistence type="inferred from homology"/>
<dbReference type="GO" id="GO:0006457">
    <property type="term" value="P:protein folding"/>
    <property type="evidence" value="ECO:0007669"/>
    <property type="project" value="TreeGrafter"/>
</dbReference>
<dbReference type="RefSeq" id="XP_008623551.1">
    <property type="nucleotide sequence ID" value="XM_008625329.1"/>
</dbReference>
<dbReference type="OrthoDB" id="45518at2759"/>
<evidence type="ECO:0000256" key="2">
    <source>
        <dbReference type="SAM" id="Coils"/>
    </source>
</evidence>
<dbReference type="InterPro" id="IPR024253">
    <property type="entry name" value="Phosducin_thioredoxin-like_dom"/>
</dbReference>
<evidence type="ECO:0000256" key="3">
    <source>
        <dbReference type="SAM" id="MobiDB-lite"/>
    </source>
</evidence>
<name>A0A449BX22_PLAVN</name>
<evidence type="ECO:0000256" key="1">
    <source>
        <dbReference type="ARBA" id="ARBA00009686"/>
    </source>
</evidence>
<dbReference type="EMBL" id="LR215068">
    <property type="protein sequence ID" value="VEV57922.1"/>
    <property type="molecule type" value="Genomic_DNA"/>
</dbReference>
<organism evidence="5 6">
    <name type="scientific">Plasmodium vinckei vinckei</name>
    <dbReference type="NCBI Taxonomy" id="54757"/>
    <lineage>
        <taxon>Eukaryota</taxon>
        <taxon>Sar</taxon>
        <taxon>Alveolata</taxon>
        <taxon>Apicomplexa</taxon>
        <taxon>Aconoidasida</taxon>
        <taxon>Haemosporida</taxon>
        <taxon>Plasmodiidae</taxon>
        <taxon>Plasmodium</taxon>
        <taxon>Plasmodium (Vinckeia)</taxon>
    </lineage>
</organism>
<protein>
    <submittedName>
        <fullName evidence="5">Phosducin-like protein, putative</fullName>
    </submittedName>
</protein>
<evidence type="ECO:0000313" key="5">
    <source>
        <dbReference type="EMBL" id="VEV57922.1"/>
    </source>
</evidence>
<dbReference type="InterPro" id="IPR036249">
    <property type="entry name" value="Thioredoxin-like_sf"/>
</dbReference>
<accession>A0A449BX22</accession>